<reference evidence="2 3" key="1">
    <citation type="submission" date="2019-04" db="EMBL/GenBank/DDBJ databases">
        <title>Natronospirillum operosus gen. nov., sp. nov., a haloalkaliphilic satellite isolated from decaying biomass of laboratory culture of cyanobacterium Geitlerinema sp. and proposal of Natronospirillaceae fam. nov. and Saccharospirillaceae fam. nov.</title>
        <authorList>
            <person name="Kevbrin V."/>
            <person name="Boltyanskaya Y."/>
            <person name="Koziaeva V."/>
            <person name="Grouzdev D.S."/>
            <person name="Park M."/>
            <person name="Cho J."/>
        </authorList>
    </citation>
    <scope>NUCLEOTIDE SEQUENCE [LARGE SCALE GENOMIC DNA]</scope>
    <source>
        <strain evidence="2 3">G-116</strain>
    </source>
</reference>
<evidence type="ECO:0000256" key="1">
    <source>
        <dbReference type="SAM" id="SignalP"/>
    </source>
</evidence>
<sequence length="292" mass="32766">MTPTNLVRNSLVVLTTALAGPASALDYQLGVGLDDNPMLSRKTTLDRPAVTLSASLFDSEFFEQSRSTGYSLERALDVEYIESTPSLSSLSAELGFTRYWQPSPGYSAPWYQLSLSGVPQWVVNSQRHRVSFDSRLSRHQRLTDRVNLETGVLGHFSVAPERVMRNARWGLDAQLGYERRLAGLRGWRGLYLHGSVVSGQFFSARGYDPGGIDAEEKIPDEGLRDDLDDLWWLYRTTGQAYTLTLNSRFQWSSRTAVDLFAQISHLDSAVTDYSRLSAGINFSSRLIDRKPQ</sequence>
<dbReference type="RefSeq" id="WP_135484061.1">
    <property type="nucleotide sequence ID" value="NZ_SRMF01000007.1"/>
</dbReference>
<name>A0A4Z0WB12_9GAMM</name>
<protein>
    <submittedName>
        <fullName evidence="2">Uncharacterized protein</fullName>
    </submittedName>
</protein>
<keyword evidence="3" id="KW-1185">Reference proteome</keyword>
<evidence type="ECO:0000313" key="2">
    <source>
        <dbReference type="EMBL" id="TGG91650.1"/>
    </source>
</evidence>
<feature type="chain" id="PRO_5021476700" evidence="1">
    <location>
        <begin position="25"/>
        <end position="292"/>
    </location>
</feature>
<organism evidence="2 3">
    <name type="scientific">Natronospirillum operosum</name>
    <dbReference type="NCBI Taxonomy" id="2759953"/>
    <lineage>
        <taxon>Bacteria</taxon>
        <taxon>Pseudomonadati</taxon>
        <taxon>Pseudomonadota</taxon>
        <taxon>Gammaproteobacteria</taxon>
        <taxon>Oceanospirillales</taxon>
        <taxon>Natronospirillaceae</taxon>
        <taxon>Natronospirillum</taxon>
    </lineage>
</organism>
<keyword evidence="1" id="KW-0732">Signal</keyword>
<feature type="signal peptide" evidence="1">
    <location>
        <begin position="1"/>
        <end position="24"/>
    </location>
</feature>
<comment type="caution">
    <text evidence="2">The sequence shown here is derived from an EMBL/GenBank/DDBJ whole genome shotgun (WGS) entry which is preliminary data.</text>
</comment>
<dbReference type="Proteomes" id="UP000297475">
    <property type="component" value="Unassembled WGS sequence"/>
</dbReference>
<accession>A0A4Z0WB12</accession>
<evidence type="ECO:0000313" key="3">
    <source>
        <dbReference type="Proteomes" id="UP000297475"/>
    </source>
</evidence>
<dbReference type="AlphaFoldDB" id="A0A4Z0WB12"/>
<proteinExistence type="predicted"/>
<dbReference type="EMBL" id="SRMF01000007">
    <property type="protein sequence ID" value="TGG91650.1"/>
    <property type="molecule type" value="Genomic_DNA"/>
</dbReference>
<gene>
    <name evidence="2" type="ORF">E4656_14715</name>
</gene>